<feature type="compositionally biased region" description="Basic residues" evidence="1">
    <location>
        <begin position="82"/>
        <end position="91"/>
    </location>
</feature>
<organism evidence="2 3">
    <name type="scientific">Neohortaea acidophila</name>
    <dbReference type="NCBI Taxonomy" id="245834"/>
    <lineage>
        <taxon>Eukaryota</taxon>
        <taxon>Fungi</taxon>
        <taxon>Dikarya</taxon>
        <taxon>Ascomycota</taxon>
        <taxon>Pezizomycotina</taxon>
        <taxon>Dothideomycetes</taxon>
        <taxon>Dothideomycetidae</taxon>
        <taxon>Mycosphaerellales</taxon>
        <taxon>Teratosphaeriaceae</taxon>
        <taxon>Neohortaea</taxon>
    </lineage>
</organism>
<gene>
    <name evidence="2" type="ORF">BDY17DRAFT_300462</name>
</gene>
<dbReference type="EMBL" id="MU001637">
    <property type="protein sequence ID" value="KAF2482196.1"/>
    <property type="molecule type" value="Genomic_DNA"/>
</dbReference>
<evidence type="ECO:0000313" key="2">
    <source>
        <dbReference type="EMBL" id="KAF2482196.1"/>
    </source>
</evidence>
<dbReference type="AlphaFoldDB" id="A0A6A6PQX4"/>
<evidence type="ECO:0000256" key="1">
    <source>
        <dbReference type="SAM" id="MobiDB-lite"/>
    </source>
</evidence>
<reference evidence="2" key="1">
    <citation type="journal article" date="2020" name="Stud. Mycol.">
        <title>101 Dothideomycetes genomes: a test case for predicting lifestyles and emergence of pathogens.</title>
        <authorList>
            <person name="Haridas S."/>
            <person name="Albert R."/>
            <person name="Binder M."/>
            <person name="Bloem J."/>
            <person name="Labutti K."/>
            <person name="Salamov A."/>
            <person name="Andreopoulos B."/>
            <person name="Baker S."/>
            <person name="Barry K."/>
            <person name="Bills G."/>
            <person name="Bluhm B."/>
            <person name="Cannon C."/>
            <person name="Castanera R."/>
            <person name="Culley D."/>
            <person name="Daum C."/>
            <person name="Ezra D."/>
            <person name="Gonzalez J."/>
            <person name="Henrissat B."/>
            <person name="Kuo A."/>
            <person name="Liang C."/>
            <person name="Lipzen A."/>
            <person name="Lutzoni F."/>
            <person name="Magnuson J."/>
            <person name="Mondo S."/>
            <person name="Nolan M."/>
            <person name="Ohm R."/>
            <person name="Pangilinan J."/>
            <person name="Park H.-J."/>
            <person name="Ramirez L."/>
            <person name="Alfaro M."/>
            <person name="Sun H."/>
            <person name="Tritt A."/>
            <person name="Yoshinaga Y."/>
            <person name="Zwiers L.-H."/>
            <person name="Turgeon B."/>
            <person name="Goodwin S."/>
            <person name="Spatafora J."/>
            <person name="Crous P."/>
            <person name="Grigoriev I."/>
        </authorList>
    </citation>
    <scope>NUCLEOTIDE SEQUENCE</scope>
    <source>
        <strain evidence="2">CBS 113389</strain>
    </source>
</reference>
<keyword evidence="3" id="KW-1185">Reference proteome</keyword>
<accession>A0A6A6PQX4</accession>
<sequence>MCLTIRYWARCGRVVDGVLCENQSSNGTNTEDVPEPCEDFKARNGGKAVFGSPHCPNHELRHAPKQGVPCKHVKGCWTTPRKERRMRRRERTSRTGIQKPSLVPLAPLRPLPRPRGAQSRALTLLRHRLRSAAGMTIHRLRVEGRGRER</sequence>
<name>A0A6A6PQX4_9PEZI</name>
<dbReference type="RefSeq" id="XP_033588766.1">
    <property type="nucleotide sequence ID" value="XM_033734062.1"/>
</dbReference>
<dbReference type="Proteomes" id="UP000799767">
    <property type="component" value="Unassembled WGS sequence"/>
</dbReference>
<dbReference type="GeneID" id="54475064"/>
<evidence type="ECO:0000313" key="3">
    <source>
        <dbReference type="Proteomes" id="UP000799767"/>
    </source>
</evidence>
<feature type="region of interest" description="Disordered" evidence="1">
    <location>
        <begin position="80"/>
        <end position="115"/>
    </location>
</feature>
<proteinExistence type="predicted"/>
<protein>
    <submittedName>
        <fullName evidence="2">Uncharacterized protein</fullName>
    </submittedName>
</protein>